<comment type="caution">
    <text evidence="1">The sequence shown here is derived from an EMBL/GenBank/DDBJ whole genome shotgun (WGS) entry which is preliminary data.</text>
</comment>
<dbReference type="AlphaFoldDB" id="A0A4C2A998"/>
<protein>
    <submittedName>
        <fullName evidence="1">Uncharacterized protein</fullName>
    </submittedName>
</protein>
<keyword evidence="2" id="KW-1185">Reference proteome</keyword>
<gene>
    <name evidence="1" type="ORF">EVAR_90015_1</name>
</gene>
<dbReference type="Proteomes" id="UP000299102">
    <property type="component" value="Unassembled WGS sequence"/>
</dbReference>
<proteinExistence type="predicted"/>
<sequence length="123" mass="13240">MGGDSIRTVSAATVLGLVLDTSLLRHAQNNLFSDIPDYPDVRGGVLVRRANLHVVRSALLKTEASLGVTDQGLQDREHGGLPVLAGVLPAHMESDGGSFGWVEPDYNLAAARSWMFPEAFVWN</sequence>
<accession>A0A4C2A998</accession>
<reference evidence="1 2" key="1">
    <citation type="journal article" date="2019" name="Commun. Biol.">
        <title>The bagworm genome reveals a unique fibroin gene that provides high tensile strength.</title>
        <authorList>
            <person name="Kono N."/>
            <person name="Nakamura H."/>
            <person name="Ohtoshi R."/>
            <person name="Tomita M."/>
            <person name="Numata K."/>
            <person name="Arakawa K."/>
        </authorList>
    </citation>
    <scope>NUCLEOTIDE SEQUENCE [LARGE SCALE GENOMIC DNA]</scope>
</reference>
<evidence type="ECO:0000313" key="2">
    <source>
        <dbReference type="Proteomes" id="UP000299102"/>
    </source>
</evidence>
<name>A0A4C2A998_EUMVA</name>
<evidence type="ECO:0000313" key="1">
    <source>
        <dbReference type="EMBL" id="GBP96690.1"/>
    </source>
</evidence>
<dbReference type="EMBL" id="BGZK01002820">
    <property type="protein sequence ID" value="GBP96690.1"/>
    <property type="molecule type" value="Genomic_DNA"/>
</dbReference>
<organism evidence="1 2">
    <name type="scientific">Eumeta variegata</name>
    <name type="common">Bagworm moth</name>
    <name type="synonym">Eumeta japonica</name>
    <dbReference type="NCBI Taxonomy" id="151549"/>
    <lineage>
        <taxon>Eukaryota</taxon>
        <taxon>Metazoa</taxon>
        <taxon>Ecdysozoa</taxon>
        <taxon>Arthropoda</taxon>
        <taxon>Hexapoda</taxon>
        <taxon>Insecta</taxon>
        <taxon>Pterygota</taxon>
        <taxon>Neoptera</taxon>
        <taxon>Endopterygota</taxon>
        <taxon>Lepidoptera</taxon>
        <taxon>Glossata</taxon>
        <taxon>Ditrysia</taxon>
        <taxon>Tineoidea</taxon>
        <taxon>Psychidae</taxon>
        <taxon>Oiketicinae</taxon>
        <taxon>Eumeta</taxon>
    </lineage>
</organism>